<keyword evidence="3" id="KW-1185">Reference proteome</keyword>
<dbReference type="Pfam" id="PF02405">
    <property type="entry name" value="MlaE"/>
    <property type="match status" value="1"/>
</dbReference>
<sequence>MTAARTVPARRRAAVPGAAHLRGFLFGWLEQAGVLIAITLEGFRKTWAVRRWAGEYVEQCWFIARVTTLPVMLIALPLGGTIALQVGQIVRQIGAESGTGATVVQALVTQVAPVAAALLISGAGGSAMTSDIGSRRIRDELDALEVMGINPVHRLVTPRLWAASTVGVMLCSLIILAGVVGGFFFNVVREGVTPGSYFDGATSLLRLSDLTVTLFKAWVFGFIAASVSCWKGMTCGYGPSGVGRAVNQAVVVAALLVFAANYVISTLAYTLFPPRI</sequence>
<keyword evidence="1" id="KW-1133">Transmembrane helix</keyword>
<dbReference type="RefSeq" id="WP_306440678.1">
    <property type="nucleotide sequence ID" value="NZ_CAACUY010000092.1"/>
</dbReference>
<feature type="transmembrane region" description="Helical" evidence="1">
    <location>
        <begin position="217"/>
        <end position="237"/>
    </location>
</feature>
<dbReference type="Proteomes" id="UP001597063">
    <property type="component" value="Unassembled WGS sequence"/>
</dbReference>
<comment type="caution">
    <text evidence="2">The sequence shown here is derived from an EMBL/GenBank/DDBJ whole genome shotgun (WGS) entry which is preliminary data.</text>
</comment>
<feature type="transmembrane region" description="Helical" evidence="1">
    <location>
        <begin position="249"/>
        <end position="272"/>
    </location>
</feature>
<organism evidence="2 3">
    <name type="scientific">Actinomadura fibrosa</name>
    <dbReference type="NCBI Taxonomy" id="111802"/>
    <lineage>
        <taxon>Bacteria</taxon>
        <taxon>Bacillati</taxon>
        <taxon>Actinomycetota</taxon>
        <taxon>Actinomycetes</taxon>
        <taxon>Streptosporangiales</taxon>
        <taxon>Thermomonosporaceae</taxon>
        <taxon>Actinomadura</taxon>
    </lineage>
</organism>
<feature type="transmembrane region" description="Helical" evidence="1">
    <location>
        <begin position="62"/>
        <end position="84"/>
    </location>
</feature>
<dbReference type="InterPro" id="IPR030802">
    <property type="entry name" value="Permease_MalE"/>
</dbReference>
<dbReference type="PANTHER" id="PTHR30188:SF4">
    <property type="entry name" value="PROTEIN TRIGALACTOSYLDIACYLGLYCEROL 1, CHLOROPLASTIC"/>
    <property type="match status" value="1"/>
</dbReference>
<reference evidence="3" key="1">
    <citation type="journal article" date="2019" name="Int. J. Syst. Evol. Microbiol.">
        <title>The Global Catalogue of Microorganisms (GCM) 10K type strain sequencing project: providing services to taxonomists for standard genome sequencing and annotation.</title>
        <authorList>
            <consortium name="The Broad Institute Genomics Platform"/>
            <consortium name="The Broad Institute Genome Sequencing Center for Infectious Disease"/>
            <person name="Wu L."/>
            <person name="Ma J."/>
        </authorList>
    </citation>
    <scope>NUCLEOTIDE SEQUENCE [LARGE SCALE GENOMIC DNA]</scope>
    <source>
        <strain evidence="3">JCM 9371</strain>
    </source>
</reference>
<protein>
    <submittedName>
        <fullName evidence="2">MlaE family ABC transporter permease</fullName>
    </submittedName>
</protein>
<evidence type="ECO:0000256" key="1">
    <source>
        <dbReference type="SAM" id="Phobius"/>
    </source>
</evidence>
<feature type="transmembrane region" description="Helical" evidence="1">
    <location>
        <begin position="160"/>
        <end position="185"/>
    </location>
</feature>
<name>A0ABW2XY89_9ACTN</name>
<evidence type="ECO:0000313" key="3">
    <source>
        <dbReference type="Proteomes" id="UP001597063"/>
    </source>
</evidence>
<keyword evidence="1" id="KW-0472">Membrane</keyword>
<gene>
    <name evidence="2" type="ORF">ACFQZM_33885</name>
</gene>
<keyword evidence="1" id="KW-0812">Transmembrane</keyword>
<dbReference type="EMBL" id="JBHTGP010000017">
    <property type="protein sequence ID" value="MFD0689520.1"/>
    <property type="molecule type" value="Genomic_DNA"/>
</dbReference>
<dbReference type="PANTHER" id="PTHR30188">
    <property type="entry name" value="ABC TRANSPORTER PERMEASE PROTEIN-RELATED"/>
    <property type="match status" value="1"/>
</dbReference>
<evidence type="ECO:0000313" key="2">
    <source>
        <dbReference type="EMBL" id="MFD0689520.1"/>
    </source>
</evidence>
<proteinExistence type="predicted"/>
<accession>A0ABW2XY89</accession>